<accession>A0ABP4VW51</accession>
<evidence type="ECO:0000313" key="10">
    <source>
        <dbReference type="EMBL" id="GAA1737536.1"/>
    </source>
</evidence>
<evidence type="ECO:0000256" key="6">
    <source>
        <dbReference type="ARBA" id="ARBA00023136"/>
    </source>
</evidence>
<feature type="domain" description="ABC transmembrane type-1" evidence="9">
    <location>
        <begin position="110"/>
        <end position="302"/>
    </location>
</feature>
<dbReference type="Proteomes" id="UP001501138">
    <property type="component" value="Unassembled WGS sequence"/>
</dbReference>
<comment type="similarity">
    <text evidence="7">Belongs to the binding-protein-dependent transport system permease family.</text>
</comment>
<feature type="transmembrane region" description="Helical" evidence="7">
    <location>
        <begin position="145"/>
        <end position="166"/>
    </location>
</feature>
<keyword evidence="11" id="KW-1185">Reference proteome</keyword>
<keyword evidence="5 7" id="KW-1133">Transmembrane helix</keyword>
<keyword evidence="6 7" id="KW-0472">Membrane</keyword>
<feature type="transmembrane region" description="Helical" evidence="7">
    <location>
        <begin position="48"/>
        <end position="71"/>
    </location>
</feature>
<keyword evidence="2 7" id="KW-0813">Transport</keyword>
<evidence type="ECO:0000313" key="11">
    <source>
        <dbReference type="Proteomes" id="UP001501138"/>
    </source>
</evidence>
<dbReference type="RefSeq" id="WP_344250107.1">
    <property type="nucleotide sequence ID" value="NZ_BAAAPM010000009.1"/>
</dbReference>
<keyword evidence="3" id="KW-1003">Cell membrane</keyword>
<organism evidence="10 11">
    <name type="scientific">Isoptericola hypogeus</name>
    <dbReference type="NCBI Taxonomy" id="300179"/>
    <lineage>
        <taxon>Bacteria</taxon>
        <taxon>Bacillati</taxon>
        <taxon>Actinomycetota</taxon>
        <taxon>Actinomycetes</taxon>
        <taxon>Micrococcales</taxon>
        <taxon>Promicromonosporaceae</taxon>
        <taxon>Isoptericola</taxon>
    </lineage>
</organism>
<evidence type="ECO:0000256" key="1">
    <source>
        <dbReference type="ARBA" id="ARBA00004651"/>
    </source>
</evidence>
<feature type="transmembrane region" description="Helical" evidence="7">
    <location>
        <begin position="284"/>
        <end position="303"/>
    </location>
</feature>
<proteinExistence type="inferred from homology"/>
<comment type="caution">
    <text evidence="10">The sequence shown here is derived from an EMBL/GenBank/DDBJ whole genome shotgun (WGS) entry which is preliminary data.</text>
</comment>
<gene>
    <name evidence="10" type="ORF">GCM10009809_35780</name>
</gene>
<feature type="transmembrane region" description="Helical" evidence="7">
    <location>
        <begin position="221"/>
        <end position="243"/>
    </location>
</feature>
<name>A0ABP4VW51_9MICO</name>
<evidence type="ECO:0000256" key="3">
    <source>
        <dbReference type="ARBA" id="ARBA00022475"/>
    </source>
</evidence>
<reference evidence="11" key="1">
    <citation type="journal article" date="2019" name="Int. J. Syst. Evol. Microbiol.">
        <title>The Global Catalogue of Microorganisms (GCM) 10K type strain sequencing project: providing services to taxonomists for standard genome sequencing and annotation.</title>
        <authorList>
            <consortium name="The Broad Institute Genomics Platform"/>
            <consortium name="The Broad Institute Genome Sequencing Center for Infectious Disease"/>
            <person name="Wu L."/>
            <person name="Ma J."/>
        </authorList>
    </citation>
    <scope>NUCLEOTIDE SEQUENCE [LARGE SCALE GENOMIC DNA]</scope>
    <source>
        <strain evidence="11">JCM 15589</strain>
    </source>
</reference>
<dbReference type="InterPro" id="IPR035906">
    <property type="entry name" value="MetI-like_sf"/>
</dbReference>
<evidence type="ECO:0000256" key="4">
    <source>
        <dbReference type="ARBA" id="ARBA00022692"/>
    </source>
</evidence>
<evidence type="ECO:0000256" key="7">
    <source>
        <dbReference type="RuleBase" id="RU363032"/>
    </source>
</evidence>
<dbReference type="PANTHER" id="PTHR43744:SF12">
    <property type="entry name" value="ABC TRANSPORTER PERMEASE PROTEIN MG189-RELATED"/>
    <property type="match status" value="1"/>
</dbReference>
<sequence>MSAPAPAATVGAAFASGPSGTTSPGPAPRRPVRPRRDSVETTVRSRVLVTGVLVLTSVYFLMPLWWLLVAATKDAGYTFAGNPLWFSHFDLFGNIADLFAYKDGLYAVWLGNAALYSIVGAGVGTLIAASTGYAIAKYEFPGRRALLAVVLGAVLVPKVLFTLPLFLMFSQVGIVNTYLAVLLPSIVSPFGVYLARIFAASSVPDEVIEAARLDGANERRIFFGVSLRMMSPALVTIFLFQFVEIWNNFLLPSQVLIDEQLKPVTVGLVTWNALVQSGQIERHMVIIGAFVAVVPLVVAFLSLQRFWRSGLATGAVK</sequence>
<dbReference type="EMBL" id="BAAAPM010000009">
    <property type="protein sequence ID" value="GAA1737536.1"/>
    <property type="molecule type" value="Genomic_DNA"/>
</dbReference>
<feature type="region of interest" description="Disordered" evidence="8">
    <location>
        <begin position="1"/>
        <end position="38"/>
    </location>
</feature>
<evidence type="ECO:0000256" key="8">
    <source>
        <dbReference type="SAM" id="MobiDB-lite"/>
    </source>
</evidence>
<protein>
    <submittedName>
        <fullName evidence="10">Carbohydrate ABC transporter permease</fullName>
    </submittedName>
</protein>
<dbReference type="InterPro" id="IPR000515">
    <property type="entry name" value="MetI-like"/>
</dbReference>
<feature type="compositionally biased region" description="Low complexity" evidence="8">
    <location>
        <begin position="1"/>
        <end position="24"/>
    </location>
</feature>
<comment type="subcellular location">
    <subcellularLocation>
        <location evidence="1 7">Cell membrane</location>
        <topology evidence="1 7">Multi-pass membrane protein</topology>
    </subcellularLocation>
</comment>
<evidence type="ECO:0000256" key="5">
    <source>
        <dbReference type="ARBA" id="ARBA00022989"/>
    </source>
</evidence>
<feature type="transmembrane region" description="Helical" evidence="7">
    <location>
        <begin position="113"/>
        <end position="136"/>
    </location>
</feature>
<dbReference type="SUPFAM" id="SSF161098">
    <property type="entry name" value="MetI-like"/>
    <property type="match status" value="1"/>
</dbReference>
<dbReference type="Pfam" id="PF00528">
    <property type="entry name" value="BPD_transp_1"/>
    <property type="match status" value="1"/>
</dbReference>
<evidence type="ECO:0000256" key="2">
    <source>
        <dbReference type="ARBA" id="ARBA00022448"/>
    </source>
</evidence>
<feature type="transmembrane region" description="Helical" evidence="7">
    <location>
        <begin position="178"/>
        <end position="200"/>
    </location>
</feature>
<evidence type="ECO:0000259" key="9">
    <source>
        <dbReference type="PROSITE" id="PS50928"/>
    </source>
</evidence>
<keyword evidence="4 7" id="KW-0812">Transmembrane</keyword>
<dbReference type="PROSITE" id="PS50928">
    <property type="entry name" value="ABC_TM1"/>
    <property type="match status" value="1"/>
</dbReference>
<dbReference type="PANTHER" id="PTHR43744">
    <property type="entry name" value="ABC TRANSPORTER PERMEASE PROTEIN MG189-RELATED-RELATED"/>
    <property type="match status" value="1"/>
</dbReference>
<dbReference type="CDD" id="cd06261">
    <property type="entry name" value="TM_PBP2"/>
    <property type="match status" value="1"/>
</dbReference>
<dbReference type="Gene3D" id="1.10.3720.10">
    <property type="entry name" value="MetI-like"/>
    <property type="match status" value="1"/>
</dbReference>